<dbReference type="Proteomes" id="UP000053342">
    <property type="component" value="Unassembled WGS sequence"/>
</dbReference>
<proteinExistence type="predicted"/>
<evidence type="ECO:0000256" key="1">
    <source>
        <dbReference type="SAM" id="MobiDB-lite"/>
    </source>
</evidence>
<sequence length="85" mass="9138">MRDELGQPARRFEVHELTTFASSSSLVKLHGEVGSDMQALGGQPREEQVSGTLDGSGGGTRLSHRMPEGYEVRSEARAIKAIQVG</sequence>
<evidence type="ECO:0000313" key="2">
    <source>
        <dbReference type="EMBL" id="KIW45043.1"/>
    </source>
</evidence>
<dbReference type="VEuPathDB" id="FungiDB:PV06_03464"/>
<accession>A0A0D2DQC6</accession>
<keyword evidence="3" id="KW-1185">Reference proteome</keyword>
<name>A0A0D2DQC6_9EURO</name>
<gene>
    <name evidence="2" type="ORF">PV06_03464</name>
</gene>
<dbReference type="HOGENOM" id="CLU_2512646_0_0_1"/>
<evidence type="ECO:0000313" key="3">
    <source>
        <dbReference type="Proteomes" id="UP000053342"/>
    </source>
</evidence>
<protein>
    <submittedName>
        <fullName evidence="2">Uncharacterized protein</fullName>
    </submittedName>
</protein>
<dbReference type="AlphaFoldDB" id="A0A0D2DQC6"/>
<dbReference type="EMBL" id="KN847334">
    <property type="protein sequence ID" value="KIW45043.1"/>
    <property type="molecule type" value="Genomic_DNA"/>
</dbReference>
<dbReference type="GeneID" id="27355538"/>
<dbReference type="RefSeq" id="XP_016265259.1">
    <property type="nucleotide sequence ID" value="XM_016404254.1"/>
</dbReference>
<organism evidence="2 3">
    <name type="scientific">Exophiala oligosperma</name>
    <dbReference type="NCBI Taxonomy" id="215243"/>
    <lineage>
        <taxon>Eukaryota</taxon>
        <taxon>Fungi</taxon>
        <taxon>Dikarya</taxon>
        <taxon>Ascomycota</taxon>
        <taxon>Pezizomycotina</taxon>
        <taxon>Eurotiomycetes</taxon>
        <taxon>Chaetothyriomycetidae</taxon>
        <taxon>Chaetothyriales</taxon>
        <taxon>Herpotrichiellaceae</taxon>
        <taxon>Exophiala</taxon>
    </lineage>
</organism>
<feature type="region of interest" description="Disordered" evidence="1">
    <location>
        <begin position="37"/>
        <end position="71"/>
    </location>
</feature>
<reference evidence="2 3" key="1">
    <citation type="submission" date="2015-01" db="EMBL/GenBank/DDBJ databases">
        <title>The Genome Sequence of Exophiala oligosperma CBS72588.</title>
        <authorList>
            <consortium name="The Broad Institute Genomics Platform"/>
            <person name="Cuomo C."/>
            <person name="de Hoog S."/>
            <person name="Gorbushina A."/>
            <person name="Stielow B."/>
            <person name="Teixiera M."/>
            <person name="Abouelleil A."/>
            <person name="Chapman S.B."/>
            <person name="Priest M."/>
            <person name="Young S.K."/>
            <person name="Wortman J."/>
            <person name="Nusbaum C."/>
            <person name="Birren B."/>
        </authorList>
    </citation>
    <scope>NUCLEOTIDE SEQUENCE [LARGE SCALE GENOMIC DNA]</scope>
    <source>
        <strain evidence="2 3">CBS 72588</strain>
    </source>
</reference>